<evidence type="ECO:0000313" key="3">
    <source>
        <dbReference type="EnsemblProtists" id="EKX40401"/>
    </source>
</evidence>
<reference evidence="2 4" key="1">
    <citation type="journal article" date="2012" name="Nature">
        <title>Algal genomes reveal evolutionary mosaicism and the fate of nucleomorphs.</title>
        <authorList>
            <consortium name="DOE Joint Genome Institute"/>
            <person name="Curtis B.A."/>
            <person name="Tanifuji G."/>
            <person name="Burki F."/>
            <person name="Gruber A."/>
            <person name="Irimia M."/>
            <person name="Maruyama S."/>
            <person name="Arias M.C."/>
            <person name="Ball S.G."/>
            <person name="Gile G.H."/>
            <person name="Hirakawa Y."/>
            <person name="Hopkins J.F."/>
            <person name="Kuo A."/>
            <person name="Rensing S.A."/>
            <person name="Schmutz J."/>
            <person name="Symeonidi A."/>
            <person name="Elias M."/>
            <person name="Eveleigh R.J."/>
            <person name="Herman E.K."/>
            <person name="Klute M.J."/>
            <person name="Nakayama T."/>
            <person name="Obornik M."/>
            <person name="Reyes-Prieto A."/>
            <person name="Armbrust E.V."/>
            <person name="Aves S.J."/>
            <person name="Beiko R.G."/>
            <person name="Coutinho P."/>
            <person name="Dacks J.B."/>
            <person name="Durnford D.G."/>
            <person name="Fast N.M."/>
            <person name="Green B.R."/>
            <person name="Grisdale C.J."/>
            <person name="Hempel F."/>
            <person name="Henrissat B."/>
            <person name="Hoppner M.P."/>
            <person name="Ishida K."/>
            <person name="Kim E."/>
            <person name="Koreny L."/>
            <person name="Kroth P.G."/>
            <person name="Liu Y."/>
            <person name="Malik S.B."/>
            <person name="Maier U.G."/>
            <person name="McRose D."/>
            <person name="Mock T."/>
            <person name="Neilson J.A."/>
            <person name="Onodera N.T."/>
            <person name="Poole A.M."/>
            <person name="Pritham E.J."/>
            <person name="Richards T.A."/>
            <person name="Rocap G."/>
            <person name="Roy S.W."/>
            <person name="Sarai C."/>
            <person name="Schaack S."/>
            <person name="Shirato S."/>
            <person name="Slamovits C.H."/>
            <person name="Spencer D.F."/>
            <person name="Suzuki S."/>
            <person name="Worden A.Z."/>
            <person name="Zauner S."/>
            <person name="Barry K."/>
            <person name="Bell C."/>
            <person name="Bharti A.K."/>
            <person name="Crow J.A."/>
            <person name="Grimwood J."/>
            <person name="Kramer R."/>
            <person name="Lindquist E."/>
            <person name="Lucas S."/>
            <person name="Salamov A."/>
            <person name="McFadden G.I."/>
            <person name="Lane C.E."/>
            <person name="Keeling P.J."/>
            <person name="Gray M.W."/>
            <person name="Grigoriev I.V."/>
            <person name="Archibald J.M."/>
        </authorList>
    </citation>
    <scope>NUCLEOTIDE SEQUENCE</scope>
    <source>
        <strain evidence="2 4">CCMP2712</strain>
    </source>
</reference>
<dbReference type="Proteomes" id="UP000011087">
    <property type="component" value="Unassembled WGS sequence"/>
</dbReference>
<feature type="chain" id="PRO_5008770502" evidence="1">
    <location>
        <begin position="24"/>
        <end position="439"/>
    </location>
</feature>
<dbReference type="HOGENOM" id="CLU_624787_0_0_1"/>
<proteinExistence type="predicted"/>
<dbReference type="PaxDb" id="55529-EKX40401"/>
<feature type="signal peptide" evidence="1">
    <location>
        <begin position="1"/>
        <end position="23"/>
    </location>
</feature>
<evidence type="ECO:0000313" key="2">
    <source>
        <dbReference type="EMBL" id="EKX40401.1"/>
    </source>
</evidence>
<organism evidence="2">
    <name type="scientific">Guillardia theta (strain CCMP2712)</name>
    <name type="common">Cryptophyte</name>
    <dbReference type="NCBI Taxonomy" id="905079"/>
    <lineage>
        <taxon>Eukaryota</taxon>
        <taxon>Cryptophyceae</taxon>
        <taxon>Pyrenomonadales</taxon>
        <taxon>Geminigeraceae</taxon>
        <taxon>Guillardia</taxon>
    </lineage>
</organism>
<protein>
    <submittedName>
        <fullName evidence="2 3">Uncharacterized protein</fullName>
    </submittedName>
</protein>
<accession>L1IVZ2</accession>
<keyword evidence="1" id="KW-0732">Signal</keyword>
<gene>
    <name evidence="2" type="ORF">GUITHDRAFT_164658</name>
</gene>
<dbReference type="OrthoDB" id="10441295at2759"/>
<dbReference type="RefSeq" id="XP_005827381.1">
    <property type="nucleotide sequence ID" value="XM_005827324.1"/>
</dbReference>
<evidence type="ECO:0000256" key="1">
    <source>
        <dbReference type="SAM" id="SignalP"/>
    </source>
</evidence>
<keyword evidence="4" id="KW-1185">Reference proteome</keyword>
<name>L1IVZ2_GUITC</name>
<dbReference type="AlphaFoldDB" id="L1IVZ2"/>
<reference evidence="4" key="2">
    <citation type="submission" date="2012-11" db="EMBL/GenBank/DDBJ databases">
        <authorList>
            <person name="Kuo A."/>
            <person name="Curtis B.A."/>
            <person name="Tanifuji G."/>
            <person name="Burki F."/>
            <person name="Gruber A."/>
            <person name="Irimia M."/>
            <person name="Maruyama S."/>
            <person name="Arias M.C."/>
            <person name="Ball S.G."/>
            <person name="Gile G.H."/>
            <person name="Hirakawa Y."/>
            <person name="Hopkins J.F."/>
            <person name="Rensing S.A."/>
            <person name="Schmutz J."/>
            <person name="Symeonidi A."/>
            <person name="Elias M."/>
            <person name="Eveleigh R.J."/>
            <person name="Herman E.K."/>
            <person name="Klute M.J."/>
            <person name="Nakayama T."/>
            <person name="Obornik M."/>
            <person name="Reyes-Prieto A."/>
            <person name="Armbrust E.V."/>
            <person name="Aves S.J."/>
            <person name="Beiko R.G."/>
            <person name="Coutinho P."/>
            <person name="Dacks J.B."/>
            <person name="Durnford D.G."/>
            <person name="Fast N.M."/>
            <person name="Green B.R."/>
            <person name="Grisdale C."/>
            <person name="Hempe F."/>
            <person name="Henrissat B."/>
            <person name="Hoppner M.P."/>
            <person name="Ishida K.-I."/>
            <person name="Kim E."/>
            <person name="Koreny L."/>
            <person name="Kroth P.G."/>
            <person name="Liu Y."/>
            <person name="Malik S.-B."/>
            <person name="Maier U.G."/>
            <person name="McRose D."/>
            <person name="Mock T."/>
            <person name="Neilson J.A."/>
            <person name="Onodera N.T."/>
            <person name="Poole A.M."/>
            <person name="Pritham E.J."/>
            <person name="Richards T.A."/>
            <person name="Rocap G."/>
            <person name="Roy S.W."/>
            <person name="Sarai C."/>
            <person name="Schaack S."/>
            <person name="Shirato S."/>
            <person name="Slamovits C.H."/>
            <person name="Spencer D.F."/>
            <person name="Suzuki S."/>
            <person name="Worden A.Z."/>
            <person name="Zauner S."/>
            <person name="Barry K."/>
            <person name="Bell C."/>
            <person name="Bharti A.K."/>
            <person name="Crow J.A."/>
            <person name="Grimwood J."/>
            <person name="Kramer R."/>
            <person name="Lindquist E."/>
            <person name="Lucas S."/>
            <person name="Salamov A."/>
            <person name="McFadden G.I."/>
            <person name="Lane C.E."/>
            <person name="Keeling P.J."/>
            <person name="Gray M.W."/>
            <person name="Grigoriev I.V."/>
            <person name="Archibald J.M."/>
        </authorList>
    </citation>
    <scope>NUCLEOTIDE SEQUENCE</scope>
    <source>
        <strain evidence="4">CCMP2712</strain>
    </source>
</reference>
<reference evidence="3" key="3">
    <citation type="submission" date="2015-06" db="UniProtKB">
        <authorList>
            <consortium name="EnsemblProtists"/>
        </authorList>
    </citation>
    <scope>IDENTIFICATION</scope>
</reference>
<sequence length="439" mass="48192">MSFSKFYVIVLTAFLFLSSLSDAACPKTCNCAPIPQQNFPGECCKPGSLQYNDTDVPSFCTDKPFESGYTMKIDEKVPVQINLVDYCTDQIIFSSFVAPQVDRFSVANFPCSFQPASCSEVPTADQASCQAGEKVWTDTLGCTSLDVQKLLNSRICNSTNYPGKTGDYVWVDANPGDRVILPTVGYCNCNWKKRFSELNGTGLTNVTKGVPNGYIKEGMSTFYVQVMIGGRSTSANDDPTCQCASPWDVSPECMCALGTRKVPYIYNYSYLPSLTALISIQNGQLIYQNTYVRYNFEERGIGCVGCSVDYCWGVPMAGVDSTVSVEDPTQEPPTLNFLWRRMGFDLTLSSSKQCAIRRLPDPNNANAAYCRYPTAGTEVDVCSLKIYIAWIGTDGYGQPCQSSNEMFSKFTQMGVSNIAAQMYTGASSLATKVDRRVTG</sequence>
<dbReference type="EnsemblProtists" id="EKX40401">
    <property type="protein sequence ID" value="EKX40401"/>
    <property type="gene ID" value="GUITHDRAFT_164658"/>
</dbReference>
<dbReference type="GeneID" id="19046966"/>
<evidence type="ECO:0000313" key="4">
    <source>
        <dbReference type="Proteomes" id="UP000011087"/>
    </source>
</evidence>
<dbReference type="EMBL" id="JH993031">
    <property type="protein sequence ID" value="EKX40401.1"/>
    <property type="molecule type" value="Genomic_DNA"/>
</dbReference>
<dbReference type="KEGG" id="gtt:GUITHDRAFT_164658"/>